<evidence type="ECO:0000313" key="3">
    <source>
        <dbReference type="Proteomes" id="UP001500420"/>
    </source>
</evidence>
<accession>A0AAV3TDV6</accession>
<keyword evidence="1" id="KW-0812">Transmembrane</keyword>
<dbReference type="Proteomes" id="UP001500420">
    <property type="component" value="Unassembled WGS sequence"/>
</dbReference>
<feature type="transmembrane region" description="Helical" evidence="1">
    <location>
        <begin position="6"/>
        <end position="30"/>
    </location>
</feature>
<proteinExistence type="predicted"/>
<organism evidence="2 3">
    <name type="scientific">Natronoarchaeum mannanilyticum</name>
    <dbReference type="NCBI Taxonomy" id="926360"/>
    <lineage>
        <taxon>Archaea</taxon>
        <taxon>Methanobacteriati</taxon>
        <taxon>Methanobacteriota</taxon>
        <taxon>Stenosarchaea group</taxon>
        <taxon>Halobacteria</taxon>
        <taxon>Halobacteriales</taxon>
        <taxon>Natronoarchaeaceae</taxon>
    </lineage>
</organism>
<name>A0AAV3TDV6_9EURY</name>
<protein>
    <submittedName>
        <fullName evidence="2">Uncharacterized protein</fullName>
    </submittedName>
</protein>
<keyword evidence="1" id="KW-0472">Membrane</keyword>
<feature type="transmembrane region" description="Helical" evidence="1">
    <location>
        <begin position="84"/>
        <end position="109"/>
    </location>
</feature>
<keyword evidence="3" id="KW-1185">Reference proteome</keyword>
<evidence type="ECO:0000313" key="2">
    <source>
        <dbReference type="EMBL" id="GAA0681643.1"/>
    </source>
</evidence>
<feature type="transmembrane region" description="Helical" evidence="1">
    <location>
        <begin position="42"/>
        <end position="64"/>
    </location>
</feature>
<evidence type="ECO:0000256" key="1">
    <source>
        <dbReference type="SAM" id="Phobius"/>
    </source>
</evidence>
<dbReference type="EMBL" id="BAAADV010000008">
    <property type="protein sequence ID" value="GAA0681643.1"/>
    <property type="molecule type" value="Genomic_DNA"/>
</dbReference>
<sequence>MTGPTRLGWATIVVGLGVILVEIVGVYVALGNWTTSRAITYGGAAATALVVGGSFLAVVGRHGVGAGSTTDADDKSRFARLSELVVSVSVLTAVTVLLGSVGGLVLTIIATLGGPDPKTADGELLRDRLLSWVQRNREFMRHNGRGRLPLHP</sequence>
<keyword evidence="1" id="KW-1133">Transmembrane helix</keyword>
<gene>
    <name evidence="2" type="ORF">GCM10009020_33380</name>
</gene>
<comment type="caution">
    <text evidence="2">The sequence shown here is derived from an EMBL/GenBank/DDBJ whole genome shotgun (WGS) entry which is preliminary data.</text>
</comment>
<reference evidence="2 3" key="1">
    <citation type="journal article" date="2019" name="Int. J. Syst. Evol. Microbiol.">
        <title>The Global Catalogue of Microorganisms (GCM) 10K type strain sequencing project: providing services to taxonomists for standard genome sequencing and annotation.</title>
        <authorList>
            <consortium name="The Broad Institute Genomics Platform"/>
            <consortium name="The Broad Institute Genome Sequencing Center for Infectious Disease"/>
            <person name="Wu L."/>
            <person name="Ma J."/>
        </authorList>
    </citation>
    <scope>NUCLEOTIDE SEQUENCE [LARGE SCALE GENOMIC DNA]</scope>
    <source>
        <strain evidence="2 3">JCM 16328</strain>
    </source>
</reference>
<dbReference type="AlphaFoldDB" id="A0AAV3TDV6"/>